<accession>A0AA37TUH4</accession>
<evidence type="ECO:0000313" key="3">
    <source>
        <dbReference type="Proteomes" id="UP001157355"/>
    </source>
</evidence>
<keyword evidence="1" id="KW-1133">Transmembrane helix</keyword>
<keyword evidence="1" id="KW-0812">Transmembrane</keyword>
<keyword evidence="3" id="KW-1185">Reference proteome</keyword>
<comment type="caution">
    <text evidence="2">The sequence shown here is derived from an EMBL/GenBank/DDBJ whole genome shotgun (WGS) entry which is preliminary data.</text>
</comment>
<proteinExistence type="predicted"/>
<reference evidence="2 3" key="1">
    <citation type="journal article" date="2014" name="Int. J. Syst. Evol. Microbiol.">
        <title>Complete genome sequence of Corynebacterium casei LMG S-19264T (=DSM 44701T), isolated from a smear-ripened cheese.</title>
        <authorList>
            <consortium name="US DOE Joint Genome Institute (JGI-PGF)"/>
            <person name="Walter F."/>
            <person name="Albersmeier A."/>
            <person name="Kalinowski J."/>
            <person name="Ruckert C."/>
        </authorList>
    </citation>
    <scope>NUCLEOTIDE SEQUENCE [LARGE SCALE GENOMIC DNA]</scope>
    <source>
        <strain evidence="2 3">NBRC 111766</strain>
    </source>
</reference>
<dbReference type="Proteomes" id="UP001157355">
    <property type="component" value="Unassembled WGS sequence"/>
</dbReference>
<name>A0AA37TUH4_9RHOB</name>
<evidence type="ECO:0000313" key="2">
    <source>
        <dbReference type="EMBL" id="GLS87862.1"/>
    </source>
</evidence>
<gene>
    <name evidence="2" type="ORF">GCM10010873_28360</name>
</gene>
<sequence>MQAVMKSYKSLSLLVWLNWDRLFTAGTVVVGLLAGAFLGTALIAP</sequence>
<protein>
    <submittedName>
        <fullName evidence="2">Uncharacterized protein</fullName>
    </submittedName>
</protein>
<dbReference type="AlphaFoldDB" id="A0AA37TUH4"/>
<dbReference type="EMBL" id="BSPP01000010">
    <property type="protein sequence ID" value="GLS87862.1"/>
    <property type="molecule type" value="Genomic_DNA"/>
</dbReference>
<keyword evidence="1" id="KW-0472">Membrane</keyword>
<organism evidence="2 3">
    <name type="scientific">Cypionkella aquatica</name>
    <dbReference type="NCBI Taxonomy" id="1756042"/>
    <lineage>
        <taxon>Bacteria</taxon>
        <taxon>Pseudomonadati</taxon>
        <taxon>Pseudomonadota</taxon>
        <taxon>Alphaproteobacteria</taxon>
        <taxon>Rhodobacterales</taxon>
        <taxon>Paracoccaceae</taxon>
        <taxon>Cypionkella</taxon>
    </lineage>
</organism>
<feature type="transmembrane region" description="Helical" evidence="1">
    <location>
        <begin position="22"/>
        <end position="44"/>
    </location>
</feature>
<evidence type="ECO:0000256" key="1">
    <source>
        <dbReference type="SAM" id="Phobius"/>
    </source>
</evidence>